<dbReference type="InterPro" id="IPR015797">
    <property type="entry name" value="NUDIX_hydrolase-like_dom_sf"/>
</dbReference>
<evidence type="ECO:0000259" key="1">
    <source>
        <dbReference type="PROSITE" id="PS51462"/>
    </source>
</evidence>
<feature type="domain" description="Nudix hydrolase" evidence="1">
    <location>
        <begin position="137"/>
        <end position="288"/>
    </location>
</feature>
<dbReference type="Proteomes" id="UP001165120">
    <property type="component" value="Unassembled WGS sequence"/>
</dbReference>
<evidence type="ECO:0000313" key="2">
    <source>
        <dbReference type="EMBL" id="GME66771.1"/>
    </source>
</evidence>
<evidence type="ECO:0000313" key="3">
    <source>
        <dbReference type="Proteomes" id="UP001165120"/>
    </source>
</evidence>
<dbReference type="Pfam" id="PF00293">
    <property type="entry name" value="NUDIX"/>
    <property type="match status" value="1"/>
</dbReference>
<dbReference type="Gene3D" id="3.90.79.10">
    <property type="entry name" value="Nucleoside Triphosphate Pyrophosphohydrolase"/>
    <property type="match status" value="1"/>
</dbReference>
<dbReference type="InterPro" id="IPR000086">
    <property type="entry name" value="NUDIX_hydrolase_dom"/>
</dbReference>
<dbReference type="PANTHER" id="PTHR13622:SF8">
    <property type="entry name" value="THIAMIN PYROPHOSPHOKINASE 1"/>
    <property type="match status" value="1"/>
</dbReference>
<reference evidence="2" key="1">
    <citation type="submission" date="2023-04" db="EMBL/GenBank/DDBJ databases">
        <title>Candida boidinii NBRC 10035.</title>
        <authorList>
            <person name="Ichikawa N."/>
            <person name="Sato H."/>
            <person name="Tonouchi N."/>
        </authorList>
    </citation>
    <scope>NUCLEOTIDE SEQUENCE</scope>
    <source>
        <strain evidence="2">NBRC 10035</strain>
    </source>
</reference>
<dbReference type="AlphaFoldDB" id="A0A9W6ST49"/>
<comment type="caution">
    <text evidence="2">The sequence shown here is derived from an EMBL/GenBank/DDBJ whole genome shotgun (WGS) entry which is preliminary data.</text>
</comment>
<organism evidence="2 3">
    <name type="scientific">Candida boidinii</name>
    <name type="common">Yeast</name>
    <dbReference type="NCBI Taxonomy" id="5477"/>
    <lineage>
        <taxon>Eukaryota</taxon>
        <taxon>Fungi</taxon>
        <taxon>Dikarya</taxon>
        <taxon>Ascomycota</taxon>
        <taxon>Saccharomycotina</taxon>
        <taxon>Pichiomycetes</taxon>
        <taxon>Pichiales</taxon>
        <taxon>Pichiaceae</taxon>
        <taxon>Ogataea</taxon>
        <taxon>Ogataea/Candida clade</taxon>
    </lineage>
</organism>
<gene>
    <name evidence="2" type="ORF">Cboi02_000021500</name>
</gene>
<dbReference type="Pfam" id="PF15916">
    <property type="entry name" value="DUF4743"/>
    <property type="match status" value="1"/>
</dbReference>
<dbReference type="InterPro" id="IPR031804">
    <property type="entry name" value="DUF4743"/>
</dbReference>
<keyword evidence="3" id="KW-1185">Reference proteome</keyword>
<proteinExistence type="predicted"/>
<dbReference type="SUPFAM" id="SSF55811">
    <property type="entry name" value="Nudix"/>
    <property type="match status" value="1"/>
</dbReference>
<dbReference type="PANTHER" id="PTHR13622">
    <property type="entry name" value="THIAMIN PYROPHOSPHOKINASE"/>
    <property type="match status" value="1"/>
</dbReference>
<dbReference type="FunFam" id="3.90.79.10:FF:000019">
    <property type="entry name" value="Thiamin pyrophosphokinase, putative"/>
    <property type="match status" value="1"/>
</dbReference>
<name>A0A9W6ST49_CANBO</name>
<dbReference type="EMBL" id="BSXN01000036">
    <property type="protein sequence ID" value="GME66771.1"/>
    <property type="molecule type" value="Genomic_DNA"/>
</dbReference>
<dbReference type="CDD" id="cd03676">
    <property type="entry name" value="NUDIX_Tnr3_like"/>
    <property type="match status" value="1"/>
</dbReference>
<dbReference type="PROSITE" id="PS51462">
    <property type="entry name" value="NUDIX"/>
    <property type="match status" value="1"/>
</dbReference>
<dbReference type="GO" id="GO:0044715">
    <property type="term" value="F:8-oxo-dGDP phosphatase activity"/>
    <property type="evidence" value="ECO:0007669"/>
    <property type="project" value="UniProtKB-ARBA"/>
</dbReference>
<sequence length="322" mass="36674">MSNNYNYLDLVKLVDVAPYVHETDSYNIFLSSVYTLISHDSNFKLGYVLPIVSNSLKAHTEVVSVDDTTKTITINSDLDTVDKRIDAFAKLGQDLKHSNNFETLKGWRDELYTIYGPNREIYMRAERALCPLLGVVMYGVHINGYIPESKSNDGKLKLWVPRRSATKATYPGMLDNTVAGGLGYPYGPYETVIKECYEEAGLEEEYVKSRAKPAGCISYLYQLAKGRFGDEGGLVQPEVEYVYDLMMDEGDIPHPVDNEAEDFKLMDLDEIKSRLSKGEFKHNCASVIIDFLIRHSYITPENEVDYLEITNRLHRFLPFPTR</sequence>
<accession>A0A9W6ST49</accession>
<protein>
    <submittedName>
        <fullName evidence="2">Unnamed protein product</fullName>
    </submittedName>
</protein>